<evidence type="ECO:0000256" key="3">
    <source>
        <dbReference type="ARBA" id="ARBA00018524"/>
    </source>
</evidence>
<comment type="subcellular location">
    <subcellularLocation>
        <location evidence="1">Cell membrane</location>
        <topology evidence="1">Multi-pass membrane protein</topology>
    </subcellularLocation>
</comment>
<organism evidence="13 16">
    <name type="scientific">Staphylococcus hominis</name>
    <dbReference type="NCBI Taxonomy" id="1290"/>
    <lineage>
        <taxon>Bacteria</taxon>
        <taxon>Bacillati</taxon>
        <taxon>Bacillota</taxon>
        <taxon>Bacilli</taxon>
        <taxon>Bacillales</taxon>
        <taxon>Staphylococcaceae</taxon>
        <taxon>Staphylococcus</taxon>
    </lineage>
</organism>
<comment type="function">
    <text evidence="9">Part of the binding-protein-dependent transport system for heme-iron. Responsible for the translocation of the substrate across the membrane.</text>
</comment>
<keyword evidence="4" id="KW-0813">Transport</keyword>
<feature type="transmembrane region" description="Helical" evidence="12">
    <location>
        <begin position="75"/>
        <end position="93"/>
    </location>
</feature>
<reference evidence="14" key="2">
    <citation type="submission" date="2018-03" db="EMBL/GenBank/DDBJ databases">
        <authorList>
            <person name="Naushad S."/>
        </authorList>
    </citation>
    <scope>NUCLEOTIDE SEQUENCE</scope>
    <source>
        <strain evidence="14">SNUC 5336</strain>
    </source>
</reference>
<dbReference type="PANTHER" id="PTHR30472">
    <property type="entry name" value="FERRIC ENTEROBACTIN TRANSPORT SYSTEM PERMEASE PROTEIN"/>
    <property type="match status" value="1"/>
</dbReference>
<evidence type="ECO:0000256" key="2">
    <source>
        <dbReference type="ARBA" id="ARBA00007935"/>
    </source>
</evidence>
<dbReference type="Gene3D" id="1.10.3470.10">
    <property type="entry name" value="ABC transporter involved in vitamin B12 uptake, BtuC"/>
    <property type="match status" value="1"/>
</dbReference>
<keyword evidence="16" id="KW-1185">Reference proteome</keyword>
<dbReference type="Proteomes" id="UP000241540">
    <property type="component" value="Unassembled WGS sequence"/>
</dbReference>
<comment type="similarity">
    <text evidence="2">Belongs to the binding-protein-dependent transport system permease family. FecCD subfamily.</text>
</comment>
<keyword evidence="8 12" id="KW-0472">Membrane</keyword>
<feature type="transmembrane region" description="Helical" evidence="12">
    <location>
        <begin position="316"/>
        <end position="337"/>
    </location>
</feature>
<evidence type="ECO:0000256" key="5">
    <source>
        <dbReference type="ARBA" id="ARBA00022475"/>
    </source>
</evidence>
<dbReference type="InterPro" id="IPR037294">
    <property type="entry name" value="ABC_BtuC-like"/>
</dbReference>
<evidence type="ECO:0000256" key="4">
    <source>
        <dbReference type="ARBA" id="ARBA00022448"/>
    </source>
</evidence>
<reference evidence="14 15" key="1">
    <citation type="journal article" date="2016" name="Front. Microbiol.">
        <title>Comprehensive Phylogenetic Analysis of Bovine Non-aureus Staphylococci Species Based on Whole-Genome Sequencing.</title>
        <authorList>
            <person name="Naushad S."/>
            <person name="Barkema H.W."/>
            <person name="Luby C."/>
            <person name="Condas L.A."/>
            <person name="Nobrega D.B."/>
            <person name="Carson D.A."/>
            <person name="De Buck J."/>
        </authorList>
    </citation>
    <scope>NUCLEOTIDE SEQUENCE [LARGE SCALE GENOMIC DNA]</scope>
    <source>
        <strain evidence="14 15">SNUC 5336</strain>
    </source>
</reference>
<dbReference type="EMBL" id="PZHX01000031">
    <property type="protein sequence ID" value="PTK29321.1"/>
    <property type="molecule type" value="Genomic_DNA"/>
</dbReference>
<dbReference type="eggNOG" id="COG0609">
    <property type="taxonomic scope" value="Bacteria"/>
</dbReference>
<feature type="transmembrane region" description="Helical" evidence="12">
    <location>
        <begin position="245"/>
        <end position="275"/>
    </location>
</feature>
<keyword evidence="5" id="KW-1003">Cell membrane</keyword>
<dbReference type="Proteomes" id="UP000665944">
    <property type="component" value="Unassembled WGS sequence"/>
</dbReference>
<reference evidence="13 16" key="3">
    <citation type="submission" date="2022-06" db="EMBL/GenBank/DDBJ databases">
        <title>Staphylococcus hominis ShoR14 genome sequence.</title>
        <authorList>
            <person name="Yeo C.C."/>
            <person name="Chew C.H."/>
            <person name="Che Hamzah A.M."/>
            <person name="Al-Trad E.I."/>
        </authorList>
    </citation>
    <scope>NUCLEOTIDE SEQUENCE [LARGE SCALE GENOMIC DNA]</scope>
    <source>
        <strain evidence="13 16">ShoR14</strain>
    </source>
</reference>
<evidence type="ECO:0000256" key="10">
    <source>
        <dbReference type="ARBA" id="ARBA00031149"/>
    </source>
</evidence>
<sequence>MTIQKSNRLSANKRSIKKRMTLTFSVSVCLLVIFVYLNLATGTLNIQTKDMYHYFFTSIENKQTFIIQSVRMPRMIVAILVGGALALAGLLMQSITRNPLASPQIFGVNAGASFIIVLVTVLMPTMGNYATYLAFIGAFIGGLTVYLLSGSTKKITPVKLALAGMAVHLFFSSLTQGIILLNEDSNSTVMFWLVGSLNGMKWKDVMIICPWILMGLIILIAFARQLTIMELGDTLAKSLGQKTEVIRIIIGLLVIIFAGTSVSIVGPIGFIGLIVPHIVKRYAPHNYFILIPLTFIVGANLLLLSDTLSRLITYPYESPVGIVTSFIGAFYFLFITLRRVKRI</sequence>
<evidence type="ECO:0000313" key="16">
    <source>
        <dbReference type="Proteomes" id="UP000665944"/>
    </source>
</evidence>
<evidence type="ECO:0000256" key="1">
    <source>
        <dbReference type="ARBA" id="ARBA00004651"/>
    </source>
</evidence>
<dbReference type="AlphaFoldDB" id="A0A2A1MBC8"/>
<accession>A0A2A1MBC8</accession>
<comment type="caution">
    <text evidence="13">The sequence shown here is derived from an EMBL/GenBank/DDBJ whole genome shotgun (WGS) entry which is preliminary data.</text>
</comment>
<dbReference type="InterPro" id="IPR000522">
    <property type="entry name" value="ABC_transptr_permease_BtuC"/>
</dbReference>
<keyword evidence="6 12" id="KW-0812">Transmembrane</keyword>
<evidence type="ECO:0000256" key="12">
    <source>
        <dbReference type="SAM" id="Phobius"/>
    </source>
</evidence>
<feature type="transmembrane region" description="Helical" evidence="12">
    <location>
        <begin position="287"/>
        <end position="304"/>
    </location>
</feature>
<dbReference type="Pfam" id="PF01032">
    <property type="entry name" value="FecCD"/>
    <property type="match status" value="1"/>
</dbReference>
<dbReference type="PANTHER" id="PTHR30472:SF1">
    <property type="entry name" value="FE(3+) DICITRATE TRANSPORT SYSTEM PERMEASE PROTEIN FECC-RELATED"/>
    <property type="match status" value="1"/>
</dbReference>
<evidence type="ECO:0000313" key="13">
    <source>
        <dbReference type="EMBL" id="MCM5673157.1"/>
    </source>
</evidence>
<protein>
    <recommendedName>
        <fullName evidence="3">Probable heme-iron transport system permease protein IsdF</fullName>
    </recommendedName>
    <alternativeName>
        <fullName evidence="11">Iron-regulated surface determinant protein F</fullName>
    </alternativeName>
    <alternativeName>
        <fullName evidence="10">Staphylococcal iron-regulated protein G</fullName>
    </alternativeName>
</protein>
<evidence type="ECO:0000256" key="6">
    <source>
        <dbReference type="ARBA" id="ARBA00022692"/>
    </source>
</evidence>
<proteinExistence type="inferred from homology"/>
<gene>
    <name evidence="14" type="ORF">BUZ51_11500</name>
    <name evidence="13" type="ORF">J7T32_010445</name>
</gene>
<dbReference type="GO" id="GO:0005886">
    <property type="term" value="C:plasma membrane"/>
    <property type="evidence" value="ECO:0007669"/>
    <property type="project" value="UniProtKB-SubCell"/>
</dbReference>
<evidence type="ECO:0000256" key="7">
    <source>
        <dbReference type="ARBA" id="ARBA00022989"/>
    </source>
</evidence>
<keyword evidence="7 12" id="KW-1133">Transmembrane helix</keyword>
<feature type="transmembrane region" description="Helical" evidence="12">
    <location>
        <begin position="21"/>
        <end position="39"/>
    </location>
</feature>
<dbReference type="GO" id="GO:0033214">
    <property type="term" value="P:siderophore-iron import into cell"/>
    <property type="evidence" value="ECO:0007669"/>
    <property type="project" value="TreeGrafter"/>
</dbReference>
<dbReference type="SUPFAM" id="SSF81345">
    <property type="entry name" value="ABC transporter involved in vitamin B12 uptake, BtuC"/>
    <property type="match status" value="1"/>
</dbReference>
<evidence type="ECO:0000256" key="9">
    <source>
        <dbReference type="ARBA" id="ARBA00025320"/>
    </source>
</evidence>
<feature type="transmembrane region" description="Helical" evidence="12">
    <location>
        <begin position="205"/>
        <end position="224"/>
    </location>
</feature>
<dbReference type="EMBL" id="JAGHKT020000020">
    <property type="protein sequence ID" value="MCM5673157.1"/>
    <property type="molecule type" value="Genomic_DNA"/>
</dbReference>
<dbReference type="CDD" id="cd06550">
    <property type="entry name" value="TM_ABC_iron-siderophores_like"/>
    <property type="match status" value="1"/>
</dbReference>
<feature type="transmembrane region" description="Helical" evidence="12">
    <location>
        <begin position="105"/>
        <end position="123"/>
    </location>
</feature>
<dbReference type="RefSeq" id="WP_017175372.1">
    <property type="nucleotide sequence ID" value="NZ_CABMJU010000018.1"/>
</dbReference>
<evidence type="ECO:0000256" key="8">
    <source>
        <dbReference type="ARBA" id="ARBA00023136"/>
    </source>
</evidence>
<feature type="transmembrane region" description="Helical" evidence="12">
    <location>
        <begin position="129"/>
        <end position="148"/>
    </location>
</feature>
<dbReference type="FunFam" id="1.10.3470.10:FF:000001">
    <property type="entry name" value="Vitamin B12 ABC transporter permease BtuC"/>
    <property type="match status" value="1"/>
</dbReference>
<evidence type="ECO:0000256" key="11">
    <source>
        <dbReference type="ARBA" id="ARBA00031465"/>
    </source>
</evidence>
<dbReference type="GO" id="GO:0022857">
    <property type="term" value="F:transmembrane transporter activity"/>
    <property type="evidence" value="ECO:0007669"/>
    <property type="project" value="InterPro"/>
</dbReference>
<name>A0A2A1MBC8_STAHO</name>
<evidence type="ECO:0000313" key="14">
    <source>
        <dbReference type="EMBL" id="PTK29321.1"/>
    </source>
</evidence>
<evidence type="ECO:0000313" key="15">
    <source>
        <dbReference type="Proteomes" id="UP000241540"/>
    </source>
</evidence>